<organism evidence="1 2">
    <name type="scientific">Clostridium neuense</name>
    <dbReference type="NCBI Taxonomy" id="1728934"/>
    <lineage>
        <taxon>Bacteria</taxon>
        <taxon>Bacillati</taxon>
        <taxon>Bacillota</taxon>
        <taxon>Clostridia</taxon>
        <taxon>Eubacteriales</taxon>
        <taxon>Clostridiaceae</taxon>
        <taxon>Clostridium</taxon>
    </lineage>
</organism>
<keyword evidence="2" id="KW-1185">Reference proteome</keyword>
<evidence type="ECO:0000313" key="2">
    <source>
        <dbReference type="Proteomes" id="UP001623592"/>
    </source>
</evidence>
<comment type="caution">
    <text evidence="1">The sequence shown here is derived from an EMBL/GenBank/DDBJ whole genome shotgun (WGS) entry which is preliminary data.</text>
</comment>
<protein>
    <recommendedName>
        <fullName evidence="3">Viral late gene transcription factor 3 zinc ribbon domain-containing protein</fullName>
    </recommendedName>
</protein>
<dbReference type="EMBL" id="JBJIAA010000004">
    <property type="protein sequence ID" value="MFL0249975.1"/>
    <property type="molecule type" value="Genomic_DNA"/>
</dbReference>
<evidence type="ECO:0008006" key="3">
    <source>
        <dbReference type="Google" id="ProtNLM"/>
    </source>
</evidence>
<evidence type="ECO:0000313" key="1">
    <source>
        <dbReference type="EMBL" id="MFL0249975.1"/>
    </source>
</evidence>
<proteinExistence type="predicted"/>
<dbReference type="Proteomes" id="UP001623592">
    <property type="component" value="Unassembled WGS sequence"/>
</dbReference>
<dbReference type="RefSeq" id="WP_406786641.1">
    <property type="nucleotide sequence ID" value="NZ_JBJIAA010000004.1"/>
</dbReference>
<accession>A0ABW8TDE0</accession>
<gene>
    <name evidence="1" type="ORF">ACJDT4_06025</name>
</gene>
<reference evidence="1 2" key="1">
    <citation type="submission" date="2024-11" db="EMBL/GenBank/DDBJ databases">
        <authorList>
            <person name="Heng Y.C."/>
            <person name="Lim A.C.H."/>
            <person name="Lee J.K.Y."/>
            <person name="Kittelmann S."/>
        </authorList>
    </citation>
    <scope>NUCLEOTIDE SEQUENCE [LARGE SCALE GENOMIC DNA]</scope>
    <source>
        <strain evidence="1 2">WILCCON 0114</strain>
    </source>
</reference>
<name>A0ABW8TDE0_9CLOT</name>
<sequence>MEQNIECKKCGCSILYKPLGANFIIFCPDCKEMMFLECEYGYGPVTPCKLYYRDKVVGDVCTDAKNNYILNSSLLPTKIYLKSRYLDALHEATDIVQKLI</sequence>